<name>A0A8T0GVQ7_CERPU</name>
<feature type="compositionally biased region" description="Basic and acidic residues" evidence="1">
    <location>
        <begin position="40"/>
        <end position="49"/>
    </location>
</feature>
<dbReference type="EMBL" id="CM026430">
    <property type="protein sequence ID" value="KAG0562505.1"/>
    <property type="molecule type" value="Genomic_DNA"/>
</dbReference>
<feature type="region of interest" description="Disordered" evidence="1">
    <location>
        <begin position="26"/>
        <end position="49"/>
    </location>
</feature>
<dbReference type="Proteomes" id="UP000822688">
    <property type="component" value="Chromosome 9"/>
</dbReference>
<organism evidence="2 3">
    <name type="scientific">Ceratodon purpureus</name>
    <name type="common">Fire moss</name>
    <name type="synonym">Dicranum purpureum</name>
    <dbReference type="NCBI Taxonomy" id="3225"/>
    <lineage>
        <taxon>Eukaryota</taxon>
        <taxon>Viridiplantae</taxon>
        <taxon>Streptophyta</taxon>
        <taxon>Embryophyta</taxon>
        <taxon>Bryophyta</taxon>
        <taxon>Bryophytina</taxon>
        <taxon>Bryopsida</taxon>
        <taxon>Dicranidae</taxon>
        <taxon>Pseudoditrichales</taxon>
        <taxon>Ditrichaceae</taxon>
        <taxon>Ceratodon</taxon>
    </lineage>
</organism>
<feature type="region of interest" description="Disordered" evidence="1">
    <location>
        <begin position="1"/>
        <end position="20"/>
    </location>
</feature>
<evidence type="ECO:0000256" key="1">
    <source>
        <dbReference type="SAM" id="MobiDB-lite"/>
    </source>
</evidence>
<evidence type="ECO:0000313" key="3">
    <source>
        <dbReference type="Proteomes" id="UP000822688"/>
    </source>
</evidence>
<sequence length="123" mass="13765">MAHTRCNAEKDREDKVSSKQAVVIDLNLPNPDAPEEDKADEPINNHDSHIDWSCGSIDIGKDGRLECVNPEPTPQLEGHELAAAVHQAAEEEDAHRFSSYVQNNDEDLDTEENAISPLWTFFK</sequence>
<proteinExistence type="predicted"/>
<keyword evidence="3" id="KW-1185">Reference proteome</keyword>
<dbReference type="AlphaFoldDB" id="A0A8T0GVQ7"/>
<comment type="caution">
    <text evidence="2">The sequence shown here is derived from an EMBL/GenBank/DDBJ whole genome shotgun (WGS) entry which is preliminary data.</text>
</comment>
<reference evidence="2" key="1">
    <citation type="submission" date="2020-06" db="EMBL/GenBank/DDBJ databases">
        <title>WGS assembly of Ceratodon purpureus strain R40.</title>
        <authorList>
            <person name="Carey S.B."/>
            <person name="Jenkins J."/>
            <person name="Shu S."/>
            <person name="Lovell J.T."/>
            <person name="Sreedasyam A."/>
            <person name="Maumus F."/>
            <person name="Tiley G.P."/>
            <person name="Fernandez-Pozo N."/>
            <person name="Barry K."/>
            <person name="Chen C."/>
            <person name="Wang M."/>
            <person name="Lipzen A."/>
            <person name="Daum C."/>
            <person name="Saski C.A."/>
            <person name="Payton A.C."/>
            <person name="Mcbreen J.C."/>
            <person name="Conrad R.E."/>
            <person name="Kollar L.M."/>
            <person name="Olsson S."/>
            <person name="Huttunen S."/>
            <person name="Landis J.B."/>
            <person name="Wickett N.J."/>
            <person name="Johnson M.G."/>
            <person name="Rensing S.A."/>
            <person name="Grimwood J."/>
            <person name="Schmutz J."/>
            <person name="Mcdaniel S.F."/>
        </authorList>
    </citation>
    <scope>NUCLEOTIDE SEQUENCE</scope>
    <source>
        <strain evidence="2">R40</strain>
    </source>
</reference>
<accession>A0A8T0GVQ7</accession>
<feature type="compositionally biased region" description="Basic and acidic residues" evidence="1">
    <location>
        <begin position="1"/>
        <end position="17"/>
    </location>
</feature>
<gene>
    <name evidence="2" type="ORF">KC19_9G151800</name>
</gene>
<evidence type="ECO:0000313" key="2">
    <source>
        <dbReference type="EMBL" id="KAG0562505.1"/>
    </source>
</evidence>
<protein>
    <submittedName>
        <fullName evidence="2">Uncharacterized protein</fullName>
    </submittedName>
</protein>